<dbReference type="EnsemblPlants" id="ONIVA06G16480.1">
    <property type="protein sequence ID" value="ONIVA06G16480.1"/>
    <property type="gene ID" value="ONIVA06G16480"/>
</dbReference>
<dbReference type="OMA" id="WFVSAAC"/>
<feature type="signal peptide" evidence="1">
    <location>
        <begin position="1"/>
        <end position="31"/>
    </location>
</feature>
<evidence type="ECO:0000256" key="1">
    <source>
        <dbReference type="SAM" id="SignalP"/>
    </source>
</evidence>
<evidence type="ECO:0000313" key="2">
    <source>
        <dbReference type="EnsemblPlants" id="ONIVA06G16480.1"/>
    </source>
</evidence>
<feature type="chain" id="PRO_5002361968" evidence="1">
    <location>
        <begin position="32"/>
        <end position="232"/>
    </location>
</feature>
<protein>
    <submittedName>
        <fullName evidence="2">Uncharacterized protein</fullName>
    </submittedName>
</protein>
<sequence>MPSLSRSLSLSFLSSFLSPLFFSWLPRASRSSVGRRHRQRKADAAIEHNSLQQLHPPCHLSLRQRGSPPPWPHHPSSPWGRSQSHSWWWCAEERECAAWARAMRMPRRGRVGTTAASDGGRGVIVLAIGYHRYRCRCHWETRDKCLGLVWFVSAACSPTPPLCPLSLLLHSAALVAMAARPLDSTPPAEVDFLGVGLWTVVTCSLWRTRFAAAPTTFSCRRSHTGAAAAMET</sequence>
<accession>A0A0E0HQE9</accession>
<dbReference type="Gramene" id="ONIVA06G16480.1">
    <property type="protein sequence ID" value="ONIVA06G16480.1"/>
    <property type="gene ID" value="ONIVA06G16480"/>
</dbReference>
<keyword evidence="1" id="KW-0732">Signal</keyword>
<name>A0A0E0HQE9_ORYNI</name>
<dbReference type="Proteomes" id="UP000006591">
    <property type="component" value="Chromosome 6"/>
</dbReference>
<dbReference type="AlphaFoldDB" id="A0A0E0HQE9"/>
<keyword evidence="3" id="KW-1185">Reference proteome</keyword>
<organism evidence="2">
    <name type="scientific">Oryza nivara</name>
    <name type="common">Indian wild rice</name>
    <name type="synonym">Oryza sativa f. spontanea</name>
    <dbReference type="NCBI Taxonomy" id="4536"/>
    <lineage>
        <taxon>Eukaryota</taxon>
        <taxon>Viridiplantae</taxon>
        <taxon>Streptophyta</taxon>
        <taxon>Embryophyta</taxon>
        <taxon>Tracheophyta</taxon>
        <taxon>Spermatophyta</taxon>
        <taxon>Magnoliopsida</taxon>
        <taxon>Liliopsida</taxon>
        <taxon>Poales</taxon>
        <taxon>Poaceae</taxon>
        <taxon>BOP clade</taxon>
        <taxon>Oryzoideae</taxon>
        <taxon>Oryzeae</taxon>
        <taxon>Oryzinae</taxon>
        <taxon>Oryza</taxon>
    </lineage>
</organism>
<evidence type="ECO:0000313" key="3">
    <source>
        <dbReference type="Proteomes" id="UP000006591"/>
    </source>
</evidence>
<reference evidence="2" key="1">
    <citation type="submission" date="2015-04" db="UniProtKB">
        <authorList>
            <consortium name="EnsemblPlants"/>
        </authorList>
    </citation>
    <scope>IDENTIFICATION</scope>
    <source>
        <strain evidence="2">SL10</strain>
    </source>
</reference>
<proteinExistence type="predicted"/>
<reference evidence="2" key="2">
    <citation type="submission" date="2018-04" db="EMBL/GenBank/DDBJ databases">
        <title>OnivRS2 (Oryza nivara Reference Sequence Version 2).</title>
        <authorList>
            <person name="Zhang J."/>
            <person name="Kudrna D."/>
            <person name="Lee S."/>
            <person name="Talag J."/>
            <person name="Rajasekar S."/>
            <person name="Welchert J."/>
            <person name="Hsing Y.-I."/>
            <person name="Wing R.A."/>
        </authorList>
    </citation>
    <scope>NUCLEOTIDE SEQUENCE [LARGE SCALE GENOMIC DNA]</scope>
    <source>
        <strain evidence="2">SL10</strain>
    </source>
</reference>
<dbReference type="HOGENOM" id="CLU_1196524_0_0_1"/>